<name>A0ABW2IPM1_9PROT</name>
<organism evidence="1 2">
    <name type="scientific">Hirschia litorea</name>
    <dbReference type="NCBI Taxonomy" id="1199156"/>
    <lineage>
        <taxon>Bacteria</taxon>
        <taxon>Pseudomonadati</taxon>
        <taxon>Pseudomonadota</taxon>
        <taxon>Alphaproteobacteria</taxon>
        <taxon>Hyphomonadales</taxon>
        <taxon>Hyphomonadaceae</taxon>
        <taxon>Hirschia</taxon>
    </lineage>
</organism>
<dbReference type="Proteomes" id="UP001596492">
    <property type="component" value="Unassembled WGS sequence"/>
</dbReference>
<dbReference type="Gene3D" id="2.60.120.10">
    <property type="entry name" value="Jelly Rolls"/>
    <property type="match status" value="1"/>
</dbReference>
<keyword evidence="2" id="KW-1185">Reference proteome</keyword>
<dbReference type="EMBL" id="JBHTBR010000005">
    <property type="protein sequence ID" value="MFC7292790.1"/>
    <property type="molecule type" value="Genomic_DNA"/>
</dbReference>
<protein>
    <submittedName>
        <fullName evidence="1">DUF4437 domain-containing protein</fullName>
    </submittedName>
</protein>
<dbReference type="Pfam" id="PF14499">
    <property type="entry name" value="DUF4437"/>
    <property type="match status" value="1"/>
</dbReference>
<accession>A0ABW2IPM1</accession>
<proteinExistence type="predicted"/>
<reference evidence="2" key="1">
    <citation type="journal article" date="2019" name="Int. J. Syst. Evol. Microbiol.">
        <title>The Global Catalogue of Microorganisms (GCM) 10K type strain sequencing project: providing services to taxonomists for standard genome sequencing and annotation.</title>
        <authorList>
            <consortium name="The Broad Institute Genomics Platform"/>
            <consortium name="The Broad Institute Genome Sequencing Center for Infectious Disease"/>
            <person name="Wu L."/>
            <person name="Ma J."/>
        </authorList>
    </citation>
    <scope>NUCLEOTIDE SEQUENCE [LARGE SCALE GENOMIC DNA]</scope>
    <source>
        <strain evidence="2">CCUG 51308</strain>
    </source>
</reference>
<evidence type="ECO:0000313" key="2">
    <source>
        <dbReference type="Proteomes" id="UP001596492"/>
    </source>
</evidence>
<dbReference type="InterPro" id="IPR028013">
    <property type="entry name" value="DUF4437"/>
</dbReference>
<comment type="caution">
    <text evidence="1">The sequence shown here is derived from an EMBL/GenBank/DDBJ whole genome shotgun (WGS) entry which is preliminary data.</text>
</comment>
<dbReference type="SUPFAM" id="SSF51182">
    <property type="entry name" value="RmlC-like cupins"/>
    <property type="match status" value="1"/>
</dbReference>
<dbReference type="InterPro" id="IPR014710">
    <property type="entry name" value="RmlC-like_jellyroll"/>
</dbReference>
<evidence type="ECO:0000313" key="1">
    <source>
        <dbReference type="EMBL" id="MFC7292790.1"/>
    </source>
</evidence>
<dbReference type="RefSeq" id="WP_382168513.1">
    <property type="nucleotide sequence ID" value="NZ_JBHTBR010000005.1"/>
</dbReference>
<sequence>MMKNVPENAIFFLNSKELTSHTHALAWGLPSKTLRQNSETGIALEVTFPEQYNIQAENVEFNKAVEIFLLEGELQFQDITLNARDFIQIPAGVSIPRPAASKNARFLMFFEEGNIEYKSTDTALPLIDASKWLIVRDDENPWVAGEAMKKAGRDDVPLLIKHLKNDPLSGARSHLVSVKPGVIVPWEMHPVAEEAYIIEGDYTLAECLPTGSVVGEYLQGGYFYRPKGIAHSGPKSGTKTGVTMLIRTPGPLEVILLENCPFDEQCPQ</sequence>
<dbReference type="InterPro" id="IPR011051">
    <property type="entry name" value="RmlC_Cupin_sf"/>
</dbReference>
<gene>
    <name evidence="1" type="ORF">ACFQS8_14250</name>
</gene>